<dbReference type="Pfam" id="PF14090">
    <property type="entry name" value="HTH_39"/>
    <property type="match status" value="1"/>
</dbReference>
<gene>
    <name evidence="2" type="ORF">UFOVP20_3</name>
</gene>
<organism evidence="2">
    <name type="scientific">uncultured Caudovirales phage</name>
    <dbReference type="NCBI Taxonomy" id="2100421"/>
    <lineage>
        <taxon>Viruses</taxon>
        <taxon>Duplodnaviria</taxon>
        <taxon>Heunggongvirae</taxon>
        <taxon>Uroviricota</taxon>
        <taxon>Caudoviricetes</taxon>
        <taxon>Peduoviridae</taxon>
        <taxon>Maltschvirus</taxon>
        <taxon>Maltschvirus maltsch</taxon>
    </lineage>
</organism>
<evidence type="ECO:0000259" key="1">
    <source>
        <dbReference type="Pfam" id="PF14090"/>
    </source>
</evidence>
<reference evidence="2" key="1">
    <citation type="submission" date="2020-04" db="EMBL/GenBank/DDBJ databases">
        <authorList>
            <person name="Chiriac C."/>
            <person name="Salcher M."/>
            <person name="Ghai R."/>
            <person name="Kavagutti S V."/>
        </authorList>
    </citation>
    <scope>NUCLEOTIDE SEQUENCE</scope>
</reference>
<name>A0A6J5KLG3_9CAUD</name>
<feature type="domain" description="Winged helix-turn-helix" evidence="1">
    <location>
        <begin position="2"/>
        <end position="50"/>
    </location>
</feature>
<dbReference type="InterPro" id="IPR055245">
    <property type="entry name" value="HTH_proteobacteria"/>
</dbReference>
<sequence>MTQQAAIIQCLKKGWKSPLDALKEAGTMKLSTRVGELRQAGFVIQSKWHESKKYKIYRIVKQSSVTHQF</sequence>
<protein>
    <submittedName>
        <fullName evidence="2">Helix-turn-helix domain containing protein</fullName>
    </submittedName>
</protein>
<dbReference type="EMBL" id="LR796156">
    <property type="protein sequence ID" value="CAB4121757.1"/>
    <property type="molecule type" value="Genomic_DNA"/>
</dbReference>
<evidence type="ECO:0000313" key="2">
    <source>
        <dbReference type="EMBL" id="CAB4121757.1"/>
    </source>
</evidence>
<proteinExistence type="predicted"/>
<accession>A0A6J5KLG3</accession>